<comment type="caution">
    <text evidence="1">The sequence shown here is derived from an EMBL/GenBank/DDBJ whole genome shotgun (WGS) entry which is preliminary data.</text>
</comment>
<dbReference type="EMBL" id="BGPR01003255">
    <property type="protein sequence ID" value="GBM85685.1"/>
    <property type="molecule type" value="Genomic_DNA"/>
</dbReference>
<dbReference type="Proteomes" id="UP000499080">
    <property type="component" value="Unassembled WGS sequence"/>
</dbReference>
<evidence type="ECO:0000313" key="2">
    <source>
        <dbReference type="Proteomes" id="UP000499080"/>
    </source>
</evidence>
<name>A0A4Y2J6Y1_ARAVE</name>
<evidence type="ECO:0008006" key="3">
    <source>
        <dbReference type="Google" id="ProtNLM"/>
    </source>
</evidence>
<sequence length="87" mass="10323">MSTFRYRNLEHISWIVGNEGADFLAKAATEKIEVDFNVDIPKSWIKSRLKEVGLQNWPEKWENSLEARHTFGLMHKIDLKRCMRIFT</sequence>
<dbReference type="AlphaFoldDB" id="A0A4Y2J6Y1"/>
<reference evidence="1 2" key="1">
    <citation type="journal article" date="2019" name="Sci. Rep.">
        <title>Orb-weaving spider Araneus ventricosus genome elucidates the spidroin gene catalogue.</title>
        <authorList>
            <person name="Kono N."/>
            <person name="Nakamura H."/>
            <person name="Ohtoshi R."/>
            <person name="Moran D.A.P."/>
            <person name="Shinohara A."/>
            <person name="Yoshida Y."/>
            <person name="Fujiwara M."/>
            <person name="Mori M."/>
            <person name="Tomita M."/>
            <person name="Arakawa K."/>
        </authorList>
    </citation>
    <scope>NUCLEOTIDE SEQUENCE [LARGE SCALE GENOMIC DNA]</scope>
</reference>
<keyword evidence="2" id="KW-1185">Reference proteome</keyword>
<gene>
    <name evidence="1" type="ORF">AVEN_140249_1</name>
</gene>
<evidence type="ECO:0000313" key="1">
    <source>
        <dbReference type="EMBL" id="GBM85685.1"/>
    </source>
</evidence>
<protein>
    <recommendedName>
        <fullName evidence="3">RNase H type-1 domain-containing protein</fullName>
    </recommendedName>
</protein>
<accession>A0A4Y2J6Y1</accession>
<dbReference type="OrthoDB" id="8058917at2759"/>
<proteinExistence type="predicted"/>
<organism evidence="1 2">
    <name type="scientific">Araneus ventricosus</name>
    <name type="common">Orbweaver spider</name>
    <name type="synonym">Epeira ventricosa</name>
    <dbReference type="NCBI Taxonomy" id="182803"/>
    <lineage>
        <taxon>Eukaryota</taxon>
        <taxon>Metazoa</taxon>
        <taxon>Ecdysozoa</taxon>
        <taxon>Arthropoda</taxon>
        <taxon>Chelicerata</taxon>
        <taxon>Arachnida</taxon>
        <taxon>Araneae</taxon>
        <taxon>Araneomorphae</taxon>
        <taxon>Entelegynae</taxon>
        <taxon>Araneoidea</taxon>
        <taxon>Araneidae</taxon>
        <taxon>Araneus</taxon>
    </lineage>
</organism>